<dbReference type="PANTHER" id="PTHR28079">
    <property type="entry name" value="RNA POLYMERASE I-SPECIFIC TRANSCRIPTION INITIATION FACTOR RRN5"/>
    <property type="match status" value="1"/>
</dbReference>
<evidence type="ECO:0000313" key="2">
    <source>
        <dbReference type="EMBL" id="KAF9460706.1"/>
    </source>
</evidence>
<dbReference type="GO" id="GO:0042790">
    <property type="term" value="P:nucleolar large rRNA transcription by RNA polymerase I"/>
    <property type="evidence" value="ECO:0007669"/>
    <property type="project" value="InterPro"/>
</dbReference>
<feature type="region of interest" description="Disordered" evidence="1">
    <location>
        <begin position="471"/>
        <end position="508"/>
    </location>
</feature>
<dbReference type="InterPro" id="IPR039601">
    <property type="entry name" value="Rrn5"/>
</dbReference>
<dbReference type="OrthoDB" id="2240312at2759"/>
<dbReference type="GO" id="GO:0000182">
    <property type="term" value="F:rDNA binding"/>
    <property type="evidence" value="ECO:0007669"/>
    <property type="project" value="TreeGrafter"/>
</dbReference>
<feature type="compositionally biased region" description="Polar residues" evidence="1">
    <location>
        <begin position="482"/>
        <end position="491"/>
    </location>
</feature>
<evidence type="ECO:0000256" key="1">
    <source>
        <dbReference type="SAM" id="MobiDB-lite"/>
    </source>
</evidence>
<dbReference type="AlphaFoldDB" id="A0A9P5Y3C3"/>
<dbReference type="GO" id="GO:0006361">
    <property type="term" value="P:transcription initiation at RNA polymerase I promoter"/>
    <property type="evidence" value="ECO:0007669"/>
    <property type="project" value="TreeGrafter"/>
</dbReference>
<organism evidence="2 3">
    <name type="scientific">Collybia nuda</name>
    <dbReference type="NCBI Taxonomy" id="64659"/>
    <lineage>
        <taxon>Eukaryota</taxon>
        <taxon>Fungi</taxon>
        <taxon>Dikarya</taxon>
        <taxon>Basidiomycota</taxon>
        <taxon>Agaricomycotina</taxon>
        <taxon>Agaricomycetes</taxon>
        <taxon>Agaricomycetidae</taxon>
        <taxon>Agaricales</taxon>
        <taxon>Tricholomatineae</taxon>
        <taxon>Clitocybaceae</taxon>
        <taxon>Collybia</taxon>
    </lineage>
</organism>
<feature type="region of interest" description="Disordered" evidence="1">
    <location>
        <begin position="263"/>
        <end position="333"/>
    </location>
</feature>
<dbReference type="Proteomes" id="UP000807353">
    <property type="component" value="Unassembled WGS sequence"/>
</dbReference>
<gene>
    <name evidence="2" type="ORF">BDZ94DRAFT_1265331</name>
</gene>
<name>A0A9P5Y3C3_9AGAR</name>
<protein>
    <submittedName>
        <fullName evidence="2">Uncharacterized protein</fullName>
    </submittedName>
</protein>
<keyword evidence="3" id="KW-1185">Reference proteome</keyword>
<comment type="caution">
    <text evidence="2">The sequence shown here is derived from an EMBL/GenBank/DDBJ whole genome shotgun (WGS) entry which is preliminary data.</text>
</comment>
<reference evidence="2" key="1">
    <citation type="submission" date="2020-11" db="EMBL/GenBank/DDBJ databases">
        <authorList>
            <consortium name="DOE Joint Genome Institute"/>
            <person name="Ahrendt S."/>
            <person name="Riley R."/>
            <person name="Andreopoulos W."/>
            <person name="Labutti K."/>
            <person name="Pangilinan J."/>
            <person name="Ruiz-Duenas F.J."/>
            <person name="Barrasa J.M."/>
            <person name="Sanchez-Garcia M."/>
            <person name="Camarero S."/>
            <person name="Miyauchi S."/>
            <person name="Serrano A."/>
            <person name="Linde D."/>
            <person name="Babiker R."/>
            <person name="Drula E."/>
            <person name="Ayuso-Fernandez I."/>
            <person name="Pacheco R."/>
            <person name="Padilla G."/>
            <person name="Ferreira P."/>
            <person name="Barriuso J."/>
            <person name="Kellner H."/>
            <person name="Castanera R."/>
            <person name="Alfaro M."/>
            <person name="Ramirez L."/>
            <person name="Pisabarro A.G."/>
            <person name="Kuo A."/>
            <person name="Tritt A."/>
            <person name="Lipzen A."/>
            <person name="He G."/>
            <person name="Yan M."/>
            <person name="Ng V."/>
            <person name="Cullen D."/>
            <person name="Martin F."/>
            <person name="Rosso M.-N."/>
            <person name="Henrissat B."/>
            <person name="Hibbett D."/>
            <person name="Martinez A.T."/>
            <person name="Grigoriev I.V."/>
        </authorList>
    </citation>
    <scope>NUCLEOTIDE SEQUENCE</scope>
    <source>
        <strain evidence="2">CBS 247.69</strain>
    </source>
</reference>
<proteinExistence type="predicted"/>
<accession>A0A9P5Y3C3</accession>
<dbReference type="PANTHER" id="PTHR28079:SF1">
    <property type="entry name" value="RNA POLYMERASE I-SPECIFIC TRANSCRIPTION INITIATION FACTOR RRN5"/>
    <property type="match status" value="1"/>
</dbReference>
<dbReference type="EMBL" id="MU150294">
    <property type="protein sequence ID" value="KAF9460706.1"/>
    <property type="molecule type" value="Genomic_DNA"/>
</dbReference>
<sequence>MSDEDSLAETGPSTNDYYASEFRQHLAQFRSHLTGSDGKRLLPSYIPPTGYWTSLEKDAFFHGLSIYSRFRPDLIASCICTKSVVDVCAYIDALEEGISRSTMRHTERTAIEGSMEVSDAWVQWEEKRSADLVLLECDWEEENYEKQKDGREEDMENDWIKEKTLRQLDIHDLTVFETILRTGQSESGYESADHSLPSARFPTTDEMIDPVLLEISGPVEEKTISPSELSPTSRRRFQKRLYMRKKRAEKEGNEFTSVATKLRPGRKARVGASQKRRPKIENSSYEGNHGEDFMNLDHAVNPHAISESRDTRQNSEPSDDSIGHARHNKGGLTKPYKIRKEFASQGIDVDFLSQGDLGLFHYSTLGRLMELYKSGYSKSKTSLASTVSMDTIRLMTALAIEFISEVVHRTIIFCEQERTMKGNIKVYGRMRDDITSENVDRVLEMMGSKGLTKARYFADLLHEGMAIVPGAPGDLKDDSQGSRDCNLSSFDKNSDGDGENEYSSPCSQDKSFSPLSLARELHPLLIHLPKSFTNRDPLLEDTLMPIDTNETELLNELQEEQEIDDVDGNLARIYESKLWKKLSGGI</sequence>
<dbReference type="GO" id="GO:0000500">
    <property type="term" value="C:RNA polymerase I upstream activating factor complex"/>
    <property type="evidence" value="ECO:0007669"/>
    <property type="project" value="InterPro"/>
</dbReference>
<evidence type="ECO:0000313" key="3">
    <source>
        <dbReference type="Proteomes" id="UP000807353"/>
    </source>
</evidence>
<feature type="compositionally biased region" description="Basic residues" evidence="1">
    <location>
        <begin position="263"/>
        <end position="278"/>
    </location>
</feature>
<dbReference type="GO" id="GO:0001181">
    <property type="term" value="F:RNA polymerase I general transcription initiation factor activity"/>
    <property type="evidence" value="ECO:0007669"/>
    <property type="project" value="TreeGrafter"/>
</dbReference>